<dbReference type="Pfam" id="PF00071">
    <property type="entry name" value="Ras"/>
    <property type="match status" value="1"/>
</dbReference>
<dbReference type="OrthoDB" id="8830751at2759"/>
<dbReference type="EMBL" id="KB295239">
    <property type="protein sequence ID" value="ELU13392.1"/>
    <property type="molecule type" value="Genomic_DNA"/>
</dbReference>
<dbReference type="OMA" id="DLWIPEV"/>
<evidence type="ECO:0000313" key="3">
    <source>
        <dbReference type="EMBL" id="ELU13392.1"/>
    </source>
</evidence>
<evidence type="ECO:0000313" key="4">
    <source>
        <dbReference type="EnsemblMetazoa" id="CapteP110959"/>
    </source>
</evidence>
<evidence type="ECO:0000256" key="2">
    <source>
        <dbReference type="ARBA" id="ARBA00023134"/>
    </source>
</evidence>
<keyword evidence="1" id="KW-0547">Nucleotide-binding</keyword>
<dbReference type="InterPro" id="IPR003578">
    <property type="entry name" value="Small_GTPase_Rho"/>
</dbReference>
<organism evidence="3">
    <name type="scientific">Capitella teleta</name>
    <name type="common">Polychaete worm</name>
    <dbReference type="NCBI Taxonomy" id="283909"/>
    <lineage>
        <taxon>Eukaryota</taxon>
        <taxon>Metazoa</taxon>
        <taxon>Spiralia</taxon>
        <taxon>Lophotrochozoa</taxon>
        <taxon>Annelida</taxon>
        <taxon>Polychaeta</taxon>
        <taxon>Sedentaria</taxon>
        <taxon>Scolecida</taxon>
        <taxon>Capitellidae</taxon>
        <taxon>Capitella</taxon>
    </lineage>
</organism>
<dbReference type="SMART" id="SM00175">
    <property type="entry name" value="RAB"/>
    <property type="match status" value="1"/>
</dbReference>
<dbReference type="EnsemblMetazoa" id="CapteT110959">
    <property type="protein sequence ID" value="CapteP110959"/>
    <property type="gene ID" value="CapteG110959"/>
</dbReference>
<dbReference type="GO" id="GO:0005525">
    <property type="term" value="F:GTP binding"/>
    <property type="evidence" value="ECO:0007669"/>
    <property type="project" value="UniProtKB-KW"/>
</dbReference>
<dbReference type="SMART" id="SM00173">
    <property type="entry name" value="RAS"/>
    <property type="match status" value="1"/>
</dbReference>
<dbReference type="SUPFAM" id="SSF52540">
    <property type="entry name" value="P-loop containing nucleoside triphosphate hydrolases"/>
    <property type="match status" value="1"/>
</dbReference>
<proteinExistence type="predicted"/>
<reference evidence="3 5" key="2">
    <citation type="journal article" date="2013" name="Nature">
        <title>Insights into bilaterian evolution from three spiralian genomes.</title>
        <authorList>
            <person name="Simakov O."/>
            <person name="Marletaz F."/>
            <person name="Cho S.J."/>
            <person name="Edsinger-Gonzales E."/>
            <person name="Havlak P."/>
            <person name="Hellsten U."/>
            <person name="Kuo D.H."/>
            <person name="Larsson T."/>
            <person name="Lv J."/>
            <person name="Arendt D."/>
            <person name="Savage R."/>
            <person name="Osoegawa K."/>
            <person name="de Jong P."/>
            <person name="Grimwood J."/>
            <person name="Chapman J.A."/>
            <person name="Shapiro H."/>
            <person name="Aerts A."/>
            <person name="Otillar R.P."/>
            <person name="Terry A.Y."/>
            <person name="Boore J.L."/>
            <person name="Grigoriev I.V."/>
            <person name="Lindberg D.R."/>
            <person name="Seaver E.C."/>
            <person name="Weisblat D.A."/>
            <person name="Putnam N.H."/>
            <person name="Rokhsar D.S."/>
        </authorList>
    </citation>
    <scope>NUCLEOTIDE SEQUENCE</scope>
    <source>
        <strain evidence="3 5">I ESC-2004</strain>
    </source>
</reference>
<keyword evidence="2" id="KW-0342">GTP-binding</keyword>
<reference evidence="4" key="3">
    <citation type="submission" date="2015-06" db="UniProtKB">
        <authorList>
            <consortium name="EnsemblMetazoa"/>
        </authorList>
    </citation>
    <scope>IDENTIFICATION</scope>
</reference>
<gene>
    <name evidence="3" type="ORF">CAPTEDRAFT_110959</name>
</gene>
<name>R7V4J4_CAPTE</name>
<dbReference type="NCBIfam" id="TIGR00231">
    <property type="entry name" value="small_GTP"/>
    <property type="match status" value="1"/>
</dbReference>
<sequence>MRDRRRRSGGQDVHAVSVGEQDISKRLRPTNCDCQAHVYNLVIDHQPVLLDLHDTSGVVTYDQLRPMSYLKTDIFVVVYEVVSDEGLNNVVRKWIPKVRHHCPDAPFILVGNKADLREPEMAIKRDESQLAVVSKQEGEKFAQEVGAVAYMECSAFKQDGMTEVFEAAVRIVREQPPKTTSKCCVS</sequence>
<dbReference type="GO" id="GO:0003924">
    <property type="term" value="F:GTPase activity"/>
    <property type="evidence" value="ECO:0007669"/>
    <property type="project" value="InterPro"/>
</dbReference>
<dbReference type="PROSITE" id="PS51421">
    <property type="entry name" value="RAS"/>
    <property type="match status" value="1"/>
</dbReference>
<evidence type="ECO:0000256" key="1">
    <source>
        <dbReference type="ARBA" id="ARBA00022741"/>
    </source>
</evidence>
<dbReference type="CDD" id="cd00157">
    <property type="entry name" value="Rho"/>
    <property type="match status" value="1"/>
</dbReference>
<dbReference type="PROSITE" id="PS51419">
    <property type="entry name" value="RAB"/>
    <property type="match status" value="1"/>
</dbReference>
<dbReference type="EMBL" id="AMQN01039306">
    <property type="status" value="NOT_ANNOTATED_CDS"/>
    <property type="molecule type" value="Genomic_DNA"/>
</dbReference>
<dbReference type="Proteomes" id="UP000014760">
    <property type="component" value="Unassembled WGS sequence"/>
</dbReference>
<dbReference type="SMART" id="SM00174">
    <property type="entry name" value="RHO"/>
    <property type="match status" value="1"/>
</dbReference>
<dbReference type="InterPro" id="IPR001806">
    <property type="entry name" value="Small_GTPase"/>
</dbReference>
<dbReference type="AlphaFoldDB" id="R7V4J4"/>
<dbReference type="PRINTS" id="PR00449">
    <property type="entry name" value="RASTRNSFRMNG"/>
</dbReference>
<protein>
    <recommendedName>
        <fullName evidence="6">Small monomeric GTPase</fullName>
    </recommendedName>
</protein>
<dbReference type="HOGENOM" id="CLU_041217_21_3_1"/>
<dbReference type="Gene3D" id="3.40.50.300">
    <property type="entry name" value="P-loop containing nucleotide triphosphate hydrolases"/>
    <property type="match status" value="1"/>
</dbReference>
<dbReference type="GO" id="GO:0007264">
    <property type="term" value="P:small GTPase-mediated signal transduction"/>
    <property type="evidence" value="ECO:0007669"/>
    <property type="project" value="InterPro"/>
</dbReference>
<keyword evidence="5" id="KW-1185">Reference proteome</keyword>
<accession>R7V4J4</accession>
<reference evidence="5" key="1">
    <citation type="submission" date="2012-12" db="EMBL/GenBank/DDBJ databases">
        <authorList>
            <person name="Hellsten U."/>
            <person name="Grimwood J."/>
            <person name="Chapman J.A."/>
            <person name="Shapiro H."/>
            <person name="Aerts A."/>
            <person name="Otillar R.P."/>
            <person name="Terry A.Y."/>
            <person name="Boore J.L."/>
            <person name="Simakov O."/>
            <person name="Marletaz F."/>
            <person name="Cho S.-J."/>
            <person name="Edsinger-Gonzales E."/>
            <person name="Havlak P."/>
            <person name="Kuo D.-H."/>
            <person name="Larsson T."/>
            <person name="Lv J."/>
            <person name="Arendt D."/>
            <person name="Savage R."/>
            <person name="Osoegawa K."/>
            <person name="de Jong P."/>
            <person name="Lindberg D.R."/>
            <person name="Seaver E.C."/>
            <person name="Weisblat D.A."/>
            <person name="Putnam N.H."/>
            <person name="Grigoriev I.V."/>
            <person name="Rokhsar D.S."/>
        </authorList>
    </citation>
    <scope>NUCLEOTIDE SEQUENCE</scope>
    <source>
        <strain evidence="5">I ESC-2004</strain>
    </source>
</reference>
<dbReference type="InterPro" id="IPR027417">
    <property type="entry name" value="P-loop_NTPase"/>
</dbReference>
<evidence type="ECO:0000313" key="5">
    <source>
        <dbReference type="Proteomes" id="UP000014760"/>
    </source>
</evidence>
<evidence type="ECO:0008006" key="6">
    <source>
        <dbReference type="Google" id="ProtNLM"/>
    </source>
</evidence>
<dbReference type="STRING" id="283909.R7V4J4"/>
<dbReference type="PANTHER" id="PTHR24072">
    <property type="entry name" value="RHO FAMILY GTPASE"/>
    <property type="match status" value="1"/>
</dbReference>
<dbReference type="PROSITE" id="PS51420">
    <property type="entry name" value="RHO"/>
    <property type="match status" value="1"/>
</dbReference>
<dbReference type="InterPro" id="IPR005225">
    <property type="entry name" value="Small_GTP-bd"/>
</dbReference>